<evidence type="ECO:0000256" key="2">
    <source>
        <dbReference type="ARBA" id="ARBA00023082"/>
    </source>
</evidence>
<dbReference type="Pfam" id="PF04542">
    <property type="entry name" value="Sigma70_r2"/>
    <property type="match status" value="1"/>
</dbReference>
<dbReference type="Gene3D" id="1.20.140.160">
    <property type="match status" value="1"/>
</dbReference>
<keyword evidence="1" id="KW-0805">Transcription regulation</keyword>
<evidence type="ECO:0000313" key="6">
    <source>
        <dbReference type="EMBL" id="OZG56538.1"/>
    </source>
</evidence>
<reference evidence="6 7" key="1">
    <citation type="journal article" date="2017" name="BMC Genomics">
        <title>Comparative genomic and phylogenomic analyses of the Bifidobacteriaceae family.</title>
        <authorList>
            <person name="Lugli G.A."/>
            <person name="Milani C."/>
            <person name="Turroni F."/>
            <person name="Duranti S."/>
            <person name="Mancabelli L."/>
            <person name="Mangifesta M."/>
            <person name="Ferrario C."/>
            <person name="Modesto M."/>
            <person name="Mattarelli P."/>
            <person name="Jiri K."/>
            <person name="van Sinderen D."/>
            <person name="Ventura M."/>
        </authorList>
    </citation>
    <scope>NUCLEOTIDE SEQUENCE [LARGE SCALE GENOMIC DNA]</scope>
    <source>
        <strain evidence="6 7">LMG 21773</strain>
    </source>
</reference>
<evidence type="ECO:0000256" key="1">
    <source>
        <dbReference type="ARBA" id="ARBA00023015"/>
    </source>
</evidence>
<dbReference type="InterPro" id="IPR014284">
    <property type="entry name" value="RNA_pol_sigma-70_dom"/>
</dbReference>
<dbReference type="Gene3D" id="1.20.120.1810">
    <property type="match status" value="1"/>
</dbReference>
<dbReference type="EMBL" id="MWWU01000002">
    <property type="protein sequence ID" value="OZG56538.1"/>
    <property type="molecule type" value="Genomic_DNA"/>
</dbReference>
<organism evidence="6 7">
    <name type="scientific">Aeriscardovia aeriphila</name>
    <dbReference type="NCBI Taxonomy" id="218139"/>
    <lineage>
        <taxon>Bacteria</taxon>
        <taxon>Bacillati</taxon>
        <taxon>Actinomycetota</taxon>
        <taxon>Actinomycetes</taxon>
        <taxon>Bifidobacteriales</taxon>
        <taxon>Bifidobacteriaceae</taxon>
        <taxon>Aeriscardovia</taxon>
    </lineage>
</organism>
<name>A0A261FBR4_9BIFI</name>
<protein>
    <submittedName>
        <fullName evidence="6">RNA polymerase sigma factor</fullName>
    </submittedName>
</protein>
<dbReference type="InterPro" id="IPR007627">
    <property type="entry name" value="RNA_pol_sigma70_r2"/>
</dbReference>
<dbReference type="GO" id="GO:0016987">
    <property type="term" value="F:sigma factor activity"/>
    <property type="evidence" value="ECO:0007669"/>
    <property type="project" value="UniProtKB-KW"/>
</dbReference>
<feature type="domain" description="RNA polymerase sigma-70 region 2" evidence="5">
    <location>
        <begin position="52"/>
        <end position="114"/>
    </location>
</feature>
<evidence type="ECO:0000256" key="4">
    <source>
        <dbReference type="ARBA" id="ARBA00023163"/>
    </source>
</evidence>
<sequence>MLTVEQERDLFERVDVGIYAEHQLSEGLVAKDEVKDYRWLVSDGERAAIHLLKMFAPLVERLARSSRLSSAVMDHLDLTQVAYIALYHSIFLYDRHQNTRFASYAVTVVKREIAHAKHEFTGHTMLSKTQTFQLRKTIALKKQKGATDEEIADQLGVRNGKAVSRLLAADAFVESLNQPVASDDGHVRELGDLLEGDVNSVRQDVEEIHRILRELLDALPDDLGLMVNLYYGLDQAALPVSQIAELYGLTSRQVHEKLRQAMMMLKSPSRLHFVARAVHDVSDVTQFLEKYL</sequence>
<dbReference type="AlphaFoldDB" id="A0A261FBR4"/>
<dbReference type="InterPro" id="IPR013324">
    <property type="entry name" value="RNA_pol_sigma_r3/r4-like"/>
</dbReference>
<gene>
    <name evidence="6" type="ORF">AEAE_1026</name>
</gene>
<keyword evidence="4" id="KW-0804">Transcription</keyword>
<evidence type="ECO:0000256" key="3">
    <source>
        <dbReference type="ARBA" id="ARBA00023125"/>
    </source>
</evidence>
<dbReference type="NCBIfam" id="TIGR02937">
    <property type="entry name" value="sigma70-ECF"/>
    <property type="match status" value="1"/>
</dbReference>
<proteinExistence type="predicted"/>
<dbReference type="SUPFAM" id="SSF88659">
    <property type="entry name" value="Sigma3 and sigma4 domains of RNA polymerase sigma factors"/>
    <property type="match status" value="1"/>
</dbReference>
<keyword evidence="7" id="KW-1185">Reference proteome</keyword>
<dbReference type="GO" id="GO:0003677">
    <property type="term" value="F:DNA binding"/>
    <property type="evidence" value="ECO:0007669"/>
    <property type="project" value="UniProtKB-KW"/>
</dbReference>
<dbReference type="SUPFAM" id="SSF88946">
    <property type="entry name" value="Sigma2 domain of RNA polymerase sigma factors"/>
    <property type="match status" value="1"/>
</dbReference>
<comment type="caution">
    <text evidence="6">The sequence shown here is derived from an EMBL/GenBank/DDBJ whole genome shotgun (WGS) entry which is preliminary data.</text>
</comment>
<dbReference type="Proteomes" id="UP000228976">
    <property type="component" value="Unassembled WGS sequence"/>
</dbReference>
<keyword evidence="2" id="KW-0731">Sigma factor</keyword>
<evidence type="ECO:0000313" key="7">
    <source>
        <dbReference type="Proteomes" id="UP000228976"/>
    </source>
</evidence>
<keyword evidence="3" id="KW-0238">DNA-binding</keyword>
<accession>A0A261FBR4</accession>
<dbReference type="PANTHER" id="PTHR30385">
    <property type="entry name" value="SIGMA FACTOR F FLAGELLAR"/>
    <property type="match status" value="1"/>
</dbReference>
<evidence type="ECO:0000259" key="5">
    <source>
        <dbReference type="Pfam" id="PF04542"/>
    </source>
</evidence>
<dbReference type="InterPro" id="IPR013325">
    <property type="entry name" value="RNA_pol_sigma_r2"/>
</dbReference>
<dbReference type="GO" id="GO:0006352">
    <property type="term" value="P:DNA-templated transcription initiation"/>
    <property type="evidence" value="ECO:0007669"/>
    <property type="project" value="InterPro"/>
</dbReference>